<feature type="transmembrane region" description="Helical" evidence="1">
    <location>
        <begin position="60"/>
        <end position="81"/>
    </location>
</feature>
<dbReference type="RefSeq" id="WP_141812982.1">
    <property type="nucleotide sequence ID" value="NZ_VFPG01000002.1"/>
</dbReference>
<keyword evidence="3" id="KW-1185">Reference proteome</keyword>
<feature type="transmembrane region" description="Helical" evidence="1">
    <location>
        <begin position="93"/>
        <end position="112"/>
    </location>
</feature>
<sequence>MIKIRPIPAALLYILGSILLGPTIFLAGYLITPANGDFCDVGAHGSREQRDRDYTLIDTIQTTGAMVMLLLGALALAYLWLNRRRVGPLPMAVLSAGILIIASGYLLILSAAQNGHPTC</sequence>
<dbReference type="AlphaFoldDB" id="A0A543EXW9"/>
<evidence type="ECO:0000256" key="1">
    <source>
        <dbReference type="SAM" id="Phobius"/>
    </source>
</evidence>
<accession>A0A543EXW9</accession>
<protein>
    <submittedName>
        <fullName evidence="2">Uncharacterized protein</fullName>
    </submittedName>
</protein>
<dbReference type="OrthoDB" id="4559634at2"/>
<reference evidence="2 3" key="1">
    <citation type="submission" date="2019-06" db="EMBL/GenBank/DDBJ databases">
        <title>Sequencing the genomes of 1000 actinobacteria strains.</title>
        <authorList>
            <person name="Klenk H.-P."/>
        </authorList>
    </citation>
    <scope>NUCLEOTIDE SEQUENCE [LARGE SCALE GENOMIC DNA]</scope>
    <source>
        <strain evidence="2 3">DSM 103495</strain>
    </source>
</reference>
<keyword evidence="1" id="KW-1133">Transmembrane helix</keyword>
<feature type="transmembrane region" description="Helical" evidence="1">
    <location>
        <begin position="12"/>
        <end position="31"/>
    </location>
</feature>
<dbReference type="Proteomes" id="UP000316331">
    <property type="component" value="Unassembled WGS sequence"/>
</dbReference>
<organism evidence="2 3">
    <name type="scientific">Nocardia bhagyanarayanae</name>
    <dbReference type="NCBI Taxonomy" id="1215925"/>
    <lineage>
        <taxon>Bacteria</taxon>
        <taxon>Bacillati</taxon>
        <taxon>Actinomycetota</taxon>
        <taxon>Actinomycetes</taxon>
        <taxon>Mycobacteriales</taxon>
        <taxon>Nocardiaceae</taxon>
        <taxon>Nocardia</taxon>
    </lineage>
</organism>
<keyword evidence="1" id="KW-0472">Membrane</keyword>
<gene>
    <name evidence="2" type="ORF">FB390_6637</name>
</gene>
<proteinExistence type="predicted"/>
<evidence type="ECO:0000313" key="3">
    <source>
        <dbReference type="Proteomes" id="UP000316331"/>
    </source>
</evidence>
<evidence type="ECO:0000313" key="2">
    <source>
        <dbReference type="EMBL" id="TQM26443.1"/>
    </source>
</evidence>
<comment type="caution">
    <text evidence="2">The sequence shown here is derived from an EMBL/GenBank/DDBJ whole genome shotgun (WGS) entry which is preliminary data.</text>
</comment>
<dbReference type="EMBL" id="VFPG01000002">
    <property type="protein sequence ID" value="TQM26443.1"/>
    <property type="molecule type" value="Genomic_DNA"/>
</dbReference>
<keyword evidence="1" id="KW-0812">Transmembrane</keyword>
<name>A0A543EXW9_9NOCA</name>